<evidence type="ECO:0000313" key="2">
    <source>
        <dbReference type="EMBL" id="KIW79828.1"/>
    </source>
</evidence>
<dbReference type="SUPFAM" id="SSF48208">
    <property type="entry name" value="Six-hairpin glycosidases"/>
    <property type="match status" value="1"/>
</dbReference>
<protein>
    <recommendedName>
        <fullName evidence="4">Glycoside hydrolase family 125 protein</fullName>
    </recommendedName>
</protein>
<dbReference type="GO" id="GO:0005975">
    <property type="term" value="P:carbohydrate metabolic process"/>
    <property type="evidence" value="ECO:0007669"/>
    <property type="project" value="InterPro"/>
</dbReference>
<evidence type="ECO:0000313" key="3">
    <source>
        <dbReference type="Proteomes" id="UP000053029"/>
    </source>
</evidence>
<dbReference type="GeneID" id="25305933"/>
<dbReference type="InterPro" id="IPR008313">
    <property type="entry name" value="GH125"/>
</dbReference>
<dbReference type="PIRSF" id="PIRSF028846">
    <property type="entry name" value="UCP028846"/>
    <property type="match status" value="1"/>
</dbReference>
<dbReference type="STRING" id="1442368.A0A0D2GGA1"/>
<organism evidence="2 3">
    <name type="scientific">Fonsecaea pedrosoi CBS 271.37</name>
    <dbReference type="NCBI Taxonomy" id="1442368"/>
    <lineage>
        <taxon>Eukaryota</taxon>
        <taxon>Fungi</taxon>
        <taxon>Dikarya</taxon>
        <taxon>Ascomycota</taxon>
        <taxon>Pezizomycotina</taxon>
        <taxon>Eurotiomycetes</taxon>
        <taxon>Chaetothyriomycetidae</taxon>
        <taxon>Chaetothyriales</taxon>
        <taxon>Herpotrichiellaceae</taxon>
        <taxon>Fonsecaea</taxon>
    </lineage>
</organism>
<dbReference type="RefSeq" id="XP_013283636.1">
    <property type="nucleotide sequence ID" value="XM_013428182.1"/>
</dbReference>
<reference evidence="2 3" key="1">
    <citation type="submission" date="2015-01" db="EMBL/GenBank/DDBJ databases">
        <title>The Genome Sequence of Fonsecaea pedrosoi CBS 271.37.</title>
        <authorList>
            <consortium name="The Broad Institute Genomics Platform"/>
            <person name="Cuomo C."/>
            <person name="de Hoog S."/>
            <person name="Gorbushina A."/>
            <person name="Stielow B."/>
            <person name="Teixiera M."/>
            <person name="Abouelleil A."/>
            <person name="Chapman S.B."/>
            <person name="Priest M."/>
            <person name="Young S.K."/>
            <person name="Wortman J."/>
            <person name="Nusbaum C."/>
            <person name="Birren B."/>
        </authorList>
    </citation>
    <scope>NUCLEOTIDE SEQUENCE [LARGE SCALE GENOMIC DNA]</scope>
    <source>
        <strain evidence="2 3">CBS 271.37</strain>
    </source>
</reference>
<proteinExistence type="predicted"/>
<dbReference type="Proteomes" id="UP000053029">
    <property type="component" value="Unassembled WGS sequence"/>
</dbReference>
<dbReference type="GO" id="GO:0003824">
    <property type="term" value="F:catalytic activity"/>
    <property type="evidence" value="ECO:0007669"/>
    <property type="project" value="UniProtKB-ARBA"/>
</dbReference>
<feature type="chain" id="PRO_5002242592" description="Glycoside hydrolase family 125 protein" evidence="1">
    <location>
        <begin position="21"/>
        <end position="520"/>
    </location>
</feature>
<sequence>MLSLPCLNIHLFLLVAACLAQEVNYTCPNPVVYFTENHGPFSAGRFNLSYQRPPQHCRTFNLSEVEDVVSNLKSHISDPDLSRLFENAFPNTLDTAIRWHGFAGNNSQEELTFVITGDINAMWLRDSSNQLQSYSSLLKANSSSDSLASLYRGVINLQSRYINTSPHCNSFQPPPESGVEPAVNGFAATDVVFPPVTNTTVFECKYELDSLAAFLQVSYNYYNATSDLDFFNRFQWVDTVQTIMNTVLNLTVGTYDSDGRVLDQPYTWNRTANSATESVSNLYRGNPVVGGTGLIRSFFRPSDDSCIYQLFIPANMMFSHYLGLCADIMQSLQNPVAATLASNMRNLSATIRAAIQAHGIYHTRGSHRVYAYEVDGYGSYNTMDDANIPSLLSAPFFGYDAATDPVYQATRRLLLSPANSYYMRGPVLNATDGPHVSFGHAWPMASIVRVLTSGDDDEIRTELRQLVSSTDGLGLIHESVNSWNASDWTRPWFSWANGLFGQMVLDLAGRKPYLLTESYQ</sequence>
<dbReference type="InterPro" id="IPR012341">
    <property type="entry name" value="6hp_glycosidase-like_sf"/>
</dbReference>
<dbReference type="PANTHER" id="PTHR31047:SF1">
    <property type="entry name" value="DUF1237 DOMAIN-CONTAINING PROTEIN"/>
    <property type="match status" value="1"/>
</dbReference>
<dbReference type="InterPro" id="IPR008928">
    <property type="entry name" value="6-hairpin_glycosidase_sf"/>
</dbReference>
<dbReference type="VEuPathDB" id="FungiDB:Z517_06443"/>
<evidence type="ECO:0008006" key="4">
    <source>
        <dbReference type="Google" id="ProtNLM"/>
    </source>
</evidence>
<evidence type="ECO:0000256" key="1">
    <source>
        <dbReference type="SAM" id="SignalP"/>
    </source>
</evidence>
<dbReference type="Gene3D" id="1.50.10.10">
    <property type="match status" value="1"/>
</dbReference>
<name>A0A0D2GGA1_9EURO</name>
<keyword evidence="3" id="KW-1185">Reference proteome</keyword>
<dbReference type="EMBL" id="KN846972">
    <property type="protein sequence ID" value="KIW79828.1"/>
    <property type="molecule type" value="Genomic_DNA"/>
</dbReference>
<dbReference type="SMART" id="SM01149">
    <property type="entry name" value="DUF1237"/>
    <property type="match status" value="1"/>
</dbReference>
<dbReference type="AlphaFoldDB" id="A0A0D2GGA1"/>
<dbReference type="HOGENOM" id="CLU_023537_2_1_1"/>
<dbReference type="OrthoDB" id="7771656at2759"/>
<accession>A0A0D2GGA1</accession>
<keyword evidence="1" id="KW-0732">Signal</keyword>
<dbReference type="Pfam" id="PF06824">
    <property type="entry name" value="Glyco_hydro_125"/>
    <property type="match status" value="1"/>
</dbReference>
<feature type="signal peptide" evidence="1">
    <location>
        <begin position="1"/>
        <end position="20"/>
    </location>
</feature>
<gene>
    <name evidence="2" type="ORF">Z517_06443</name>
</gene>
<dbReference type="PANTHER" id="PTHR31047">
    <property type="entry name" value="MEIOTICALLY UP-REGULATED GENE 157 PROTEIN"/>
    <property type="match status" value="1"/>
</dbReference>